<organism evidence="1 2">
    <name type="scientific">Populus alba</name>
    <name type="common">White poplar</name>
    <dbReference type="NCBI Taxonomy" id="43335"/>
    <lineage>
        <taxon>Eukaryota</taxon>
        <taxon>Viridiplantae</taxon>
        <taxon>Streptophyta</taxon>
        <taxon>Embryophyta</taxon>
        <taxon>Tracheophyta</taxon>
        <taxon>Spermatophyta</taxon>
        <taxon>Magnoliopsida</taxon>
        <taxon>eudicotyledons</taxon>
        <taxon>Gunneridae</taxon>
        <taxon>Pentapetalae</taxon>
        <taxon>rosids</taxon>
        <taxon>fabids</taxon>
        <taxon>Malpighiales</taxon>
        <taxon>Salicaceae</taxon>
        <taxon>Saliceae</taxon>
        <taxon>Populus</taxon>
    </lineage>
</organism>
<keyword evidence="2" id="KW-1185">Reference proteome</keyword>
<evidence type="ECO:0000313" key="1">
    <source>
        <dbReference type="EMBL" id="KAL3597511.1"/>
    </source>
</evidence>
<reference evidence="1 2" key="1">
    <citation type="journal article" date="2024" name="Plant Biotechnol. J.">
        <title>Genome and CRISPR/Cas9 system of a widespread forest tree (Populus alba) in the world.</title>
        <authorList>
            <person name="Liu Y.J."/>
            <person name="Jiang P.F."/>
            <person name="Han X.M."/>
            <person name="Li X.Y."/>
            <person name="Wang H.M."/>
            <person name="Wang Y.J."/>
            <person name="Wang X.X."/>
            <person name="Zeng Q.Y."/>
        </authorList>
    </citation>
    <scope>NUCLEOTIDE SEQUENCE [LARGE SCALE GENOMIC DNA]</scope>
    <source>
        <strain evidence="2">cv. PAL-ZL1</strain>
    </source>
</reference>
<proteinExistence type="predicted"/>
<dbReference type="EMBL" id="RCHU02000004">
    <property type="protein sequence ID" value="KAL3597511.1"/>
    <property type="molecule type" value="Genomic_DNA"/>
</dbReference>
<dbReference type="Proteomes" id="UP000309997">
    <property type="component" value="Unassembled WGS sequence"/>
</dbReference>
<evidence type="ECO:0000313" key="2">
    <source>
        <dbReference type="Proteomes" id="UP000309997"/>
    </source>
</evidence>
<accession>A0ACC4CIG7</accession>
<comment type="caution">
    <text evidence="1">The sequence shown here is derived from an EMBL/GenBank/DDBJ whole genome shotgun (WGS) entry which is preliminary data.</text>
</comment>
<protein>
    <submittedName>
        <fullName evidence="1">Uncharacterized protein</fullName>
    </submittedName>
</protein>
<gene>
    <name evidence="1" type="ORF">D5086_009148</name>
</gene>
<name>A0ACC4CIG7_POPAL</name>
<sequence>MADLLQQPLLDIEEQPRTSKKTPRVASLDVFRGLCVFLMMLVDYGGAIVPIIAHSPWNGLHLADFVMPFFLFIAGVSLALVYKRVPNRIEATRKAVLRAVELFLLGVILQGGYFHGINSLTYGVDMKRIRWLGILQRISVGYIFAALCEIWLSCRSRGDVSFLKSYFWHWGAAFSLSAIYLGLLYGLYVPDWQFEMSNATSSVFPANHSYVYMVKCSVRGDLGPACNSAGMIDRYVLGIDHLYKKPVYRNLKECNMSTNGQVPESAPSWCHAPFDPEGVLSSITAAVTCIIGLQYGHSLAHLQDHKQRMQNWILFSLSLLLVGLLLAVAGDPVNKSLYTFGYMMITCASAGITYSAIYLLVDVYGYRCLTFALEWMGKHSLSIFVLITSNLVVIAIQGFYWTAPENNLMLMLIVSWPQEGRRKLYFSIAVNDGNCGFFRQDSSLYEARKFTVLLPGLYLYFLLIMLPG</sequence>